<dbReference type="Proteomes" id="UP000821845">
    <property type="component" value="Chromosome 8"/>
</dbReference>
<dbReference type="EMBL" id="CM023488">
    <property type="protein sequence ID" value="KAH6923351.1"/>
    <property type="molecule type" value="Genomic_DNA"/>
</dbReference>
<sequence length="655" mass="73997">MEAKSGIPKQVQIVRTDGKSMRLNEEALQKLLSANHIKDKPVAVVSVCGPLRSGKSFLLGFFLRFLHGLHLDNWLGDPNAPLKGFKWRGGPERHTVGIVVWDEVFLVKTSSGEEIAVLLMDTQGMYDCESTVQQTANIFALTALTSSVQVYNIWTNIQENDLQYLEFFSEYGRLVKEQMEGKPFQKLQFLVRDWYYPNVWAYGFTGGRRFLSERLRTYKGQHEQLKQRRENIDSNFKEVDCFLMPHPGLKVATEKSFDGRLRDIDEDFTTQLSSLIPSLLSPDNLIAKEINNKKITCHQLIAYFKSIVDVFNSGEIPKPVSLYQVSYCRLLYALCDRVLRRQATAETSNRTAMMDAWNLYQIAMHQKIDEWFDQYAGDMTQTSIPRQFWNTCLDTCLDKCLEKSLMAQIGAVGGLGVAAFVLGAVSVPVGAAVCASLSAGLLASSAYTVVRKCKKSNNSNSSQDATYSYEPPSNTDTWKALSRRGASQDSGAAETMRRSEIVHGPEDICFLELQQRTDRLEEARDLPLPLCDPTRALTHSESVDEDLKTCVLEPRGNVDGLEQICGEDEPYISLAELDWHHCNQRQLALEKFATFCKANGMQLPENIITELKQEMDEAFETFANLNQRKHSVLVGFQSWLRGTTDQSAPCRFIEV</sequence>
<gene>
    <name evidence="1" type="ORF">HPB50_000436</name>
</gene>
<evidence type="ECO:0000313" key="2">
    <source>
        <dbReference type="Proteomes" id="UP000821845"/>
    </source>
</evidence>
<proteinExistence type="predicted"/>
<evidence type="ECO:0000313" key="1">
    <source>
        <dbReference type="EMBL" id="KAH6923351.1"/>
    </source>
</evidence>
<comment type="caution">
    <text evidence="1">The sequence shown here is derived from an EMBL/GenBank/DDBJ whole genome shotgun (WGS) entry which is preliminary data.</text>
</comment>
<organism evidence="1 2">
    <name type="scientific">Hyalomma asiaticum</name>
    <name type="common">Tick</name>
    <dbReference type="NCBI Taxonomy" id="266040"/>
    <lineage>
        <taxon>Eukaryota</taxon>
        <taxon>Metazoa</taxon>
        <taxon>Ecdysozoa</taxon>
        <taxon>Arthropoda</taxon>
        <taxon>Chelicerata</taxon>
        <taxon>Arachnida</taxon>
        <taxon>Acari</taxon>
        <taxon>Parasitiformes</taxon>
        <taxon>Ixodida</taxon>
        <taxon>Ixodoidea</taxon>
        <taxon>Ixodidae</taxon>
        <taxon>Hyalomminae</taxon>
        <taxon>Hyalomma</taxon>
    </lineage>
</organism>
<reference evidence="1" key="1">
    <citation type="submission" date="2020-05" db="EMBL/GenBank/DDBJ databases">
        <title>Large-scale comparative analyses of tick genomes elucidate their genetic diversity and vector capacities.</title>
        <authorList>
            <person name="Jia N."/>
            <person name="Wang J."/>
            <person name="Shi W."/>
            <person name="Du L."/>
            <person name="Sun Y."/>
            <person name="Zhan W."/>
            <person name="Jiang J."/>
            <person name="Wang Q."/>
            <person name="Zhang B."/>
            <person name="Ji P."/>
            <person name="Sakyi L.B."/>
            <person name="Cui X."/>
            <person name="Yuan T."/>
            <person name="Jiang B."/>
            <person name="Yang W."/>
            <person name="Lam T.T.-Y."/>
            <person name="Chang Q."/>
            <person name="Ding S."/>
            <person name="Wang X."/>
            <person name="Zhu J."/>
            <person name="Ruan X."/>
            <person name="Zhao L."/>
            <person name="Wei J."/>
            <person name="Que T."/>
            <person name="Du C."/>
            <person name="Cheng J."/>
            <person name="Dai P."/>
            <person name="Han X."/>
            <person name="Huang E."/>
            <person name="Gao Y."/>
            <person name="Liu J."/>
            <person name="Shao H."/>
            <person name="Ye R."/>
            <person name="Li L."/>
            <person name="Wei W."/>
            <person name="Wang X."/>
            <person name="Wang C."/>
            <person name="Yang T."/>
            <person name="Huo Q."/>
            <person name="Li W."/>
            <person name="Guo W."/>
            <person name="Chen H."/>
            <person name="Zhou L."/>
            <person name="Ni X."/>
            <person name="Tian J."/>
            <person name="Zhou Y."/>
            <person name="Sheng Y."/>
            <person name="Liu T."/>
            <person name="Pan Y."/>
            <person name="Xia L."/>
            <person name="Li J."/>
            <person name="Zhao F."/>
            <person name="Cao W."/>
        </authorList>
    </citation>
    <scope>NUCLEOTIDE SEQUENCE</scope>
    <source>
        <strain evidence="1">Hyas-2018</strain>
    </source>
</reference>
<name>A0ACB7RNH7_HYAAI</name>
<keyword evidence="2" id="KW-1185">Reference proteome</keyword>
<accession>A0ACB7RNH7</accession>
<protein>
    <submittedName>
        <fullName evidence="1">Uncharacterized protein</fullName>
    </submittedName>
</protein>